<evidence type="ECO:0000256" key="1">
    <source>
        <dbReference type="SAM" id="MobiDB-lite"/>
    </source>
</evidence>
<protein>
    <submittedName>
        <fullName evidence="2">Centrosome and spindle pole associated protein 1</fullName>
    </submittedName>
</protein>
<feature type="compositionally biased region" description="Polar residues" evidence="1">
    <location>
        <begin position="120"/>
        <end position="132"/>
    </location>
</feature>
<organism evidence="2">
    <name type="scientific">Anthurium amnicola</name>
    <dbReference type="NCBI Taxonomy" id="1678845"/>
    <lineage>
        <taxon>Eukaryota</taxon>
        <taxon>Viridiplantae</taxon>
        <taxon>Streptophyta</taxon>
        <taxon>Embryophyta</taxon>
        <taxon>Tracheophyta</taxon>
        <taxon>Spermatophyta</taxon>
        <taxon>Magnoliopsida</taxon>
        <taxon>Liliopsida</taxon>
        <taxon>Araceae</taxon>
        <taxon>Pothoideae</taxon>
        <taxon>Potheae</taxon>
        <taxon>Anthurium</taxon>
    </lineage>
</organism>
<gene>
    <name evidence="2" type="primary">Cspp1_1</name>
    <name evidence="2" type="ORF">g.65581</name>
</gene>
<dbReference type="EMBL" id="GDJX01001491">
    <property type="protein sequence ID" value="JAT66445.1"/>
    <property type="molecule type" value="Transcribed_RNA"/>
</dbReference>
<name>A0A1D1ZI85_9ARAE</name>
<feature type="region of interest" description="Disordered" evidence="1">
    <location>
        <begin position="166"/>
        <end position="201"/>
    </location>
</feature>
<dbReference type="PANTHER" id="PTHR36048:SF1">
    <property type="entry name" value="RIBOSOME MATURATION FACTOR"/>
    <property type="match status" value="1"/>
</dbReference>
<dbReference type="PANTHER" id="PTHR36048">
    <property type="entry name" value="RIBOSOME MATURATION FACTOR"/>
    <property type="match status" value="1"/>
</dbReference>
<feature type="region of interest" description="Disordered" evidence="1">
    <location>
        <begin position="120"/>
        <end position="140"/>
    </location>
</feature>
<evidence type="ECO:0000313" key="2">
    <source>
        <dbReference type="EMBL" id="JAT66445.1"/>
    </source>
</evidence>
<sequence length="201" mass="22572">MAAKSLTTEAIALTEKKVDMSLDDIIKMSKKNAYKGKRPPRVSNKSRGFQRTVAPQRNFSKVQRFMDSRSSVRQGVLAQRRTNFRANQFPLTTELARKAVVAPIHNKMGNRNNLRFAAPSSQRRNVEGTSNGKEAAVKPRPQTLDALFANLKQQRMRGMNQRLVRGGFSVNLQRRRRQQQPQGRGGGGAPVGAGRRLSNFR</sequence>
<feature type="compositionally biased region" description="Low complexity" evidence="1">
    <location>
        <begin position="192"/>
        <end position="201"/>
    </location>
</feature>
<dbReference type="AlphaFoldDB" id="A0A1D1ZI85"/>
<reference evidence="2" key="1">
    <citation type="submission" date="2015-07" db="EMBL/GenBank/DDBJ databases">
        <title>Transcriptome Assembly of Anthurium amnicola.</title>
        <authorList>
            <person name="Suzuki J."/>
        </authorList>
    </citation>
    <scope>NUCLEOTIDE SEQUENCE</scope>
</reference>
<accession>A0A1D1ZI85</accession>
<proteinExistence type="predicted"/>